<dbReference type="RefSeq" id="WP_121067939.1">
    <property type="nucleotide sequence ID" value="NZ_RBIQ01000009.1"/>
</dbReference>
<name>A0A495E5F7_9FLAO</name>
<keyword evidence="3 7" id="KW-0732">Signal</keyword>
<dbReference type="GO" id="GO:0009279">
    <property type="term" value="C:cell outer membrane"/>
    <property type="evidence" value="ECO:0007669"/>
    <property type="project" value="UniProtKB-SubCell"/>
</dbReference>
<evidence type="ECO:0000313" key="11">
    <source>
        <dbReference type="Proteomes" id="UP000269412"/>
    </source>
</evidence>
<sequence length="574" mass="65658">MKKNILQIISMIVLLVSIQSCSDSLEETNPNSVSTDVYWSTLTESNDNLTSVYGAMLNHFIWFFDVDAFTSDMAFPSDRRNPRGSYTPFYQQRFSNTNKELTQRWDALYQVVFRANQVIDGLNGMNADLKSQPEWTEQMAQARYFRGLAHFYLHSTYNEGKIIIRDFIPASSEEFSIATSSSEDVMVFFREDLKYAYDNLPASWEQKTRVSAGNAAFNLGKSYLYSSEYDKAIPYLKDVIENSEYGYRLLDGEDVNLLFTQAGDYNDESIFELNYSDKQQTEESQWDEESFNNRWGRYFGPQSGKIGGGNSWVIPSAWLTNEYLNETLDATDARNFVNDGSGGLKLRSVSLRCSQLIAVVNDEDKEYYLQPKANSFYGFGNTKFSNFKKYSNHDISTSEALVLGINWKSGKNVIVDRIADAYLMLAECILQDSGDVSAALNYINPIRKRWGIVQLEATDYNATTLMEHIMHKERPLELAVEGYSTRNIDLRRWGITKSRLEELAAQDWNLIEYVSLDGKKFPKSLIQPGISPDTSDNTITIKEYVDAANNYQDNLHAYWELPLSEVLNNQQSSN</sequence>
<evidence type="ECO:0000256" key="3">
    <source>
        <dbReference type="ARBA" id="ARBA00022729"/>
    </source>
</evidence>
<dbReference type="SUPFAM" id="SSF48452">
    <property type="entry name" value="TPR-like"/>
    <property type="match status" value="1"/>
</dbReference>
<dbReference type="InterPro" id="IPR033985">
    <property type="entry name" value="SusD-like_N"/>
</dbReference>
<dbReference type="Gene3D" id="1.25.40.390">
    <property type="match status" value="1"/>
</dbReference>
<dbReference type="AlphaFoldDB" id="A0A495E5F7"/>
<dbReference type="InterPro" id="IPR012944">
    <property type="entry name" value="SusD_RagB_dom"/>
</dbReference>
<gene>
    <name evidence="10" type="ORF">CLV91_2261</name>
</gene>
<keyword evidence="6" id="KW-0802">TPR repeat</keyword>
<dbReference type="Pfam" id="PF07980">
    <property type="entry name" value="SusD_RagB"/>
    <property type="match status" value="1"/>
</dbReference>
<accession>A0A495E5F7</accession>
<dbReference type="PROSITE" id="PS51257">
    <property type="entry name" value="PROKAR_LIPOPROTEIN"/>
    <property type="match status" value="1"/>
</dbReference>
<evidence type="ECO:0000256" key="7">
    <source>
        <dbReference type="SAM" id="SignalP"/>
    </source>
</evidence>
<keyword evidence="5" id="KW-0998">Cell outer membrane</keyword>
<evidence type="ECO:0000313" key="10">
    <source>
        <dbReference type="EMBL" id="RKR12138.1"/>
    </source>
</evidence>
<feature type="chain" id="PRO_5019719234" evidence="7">
    <location>
        <begin position="23"/>
        <end position="574"/>
    </location>
</feature>
<evidence type="ECO:0000259" key="8">
    <source>
        <dbReference type="Pfam" id="PF07980"/>
    </source>
</evidence>
<proteinExistence type="inferred from homology"/>
<feature type="domain" description="SusD-like N-terminal" evidence="9">
    <location>
        <begin position="89"/>
        <end position="223"/>
    </location>
</feature>
<comment type="similarity">
    <text evidence="2">Belongs to the SusD family.</text>
</comment>
<evidence type="ECO:0000256" key="6">
    <source>
        <dbReference type="PROSITE-ProRule" id="PRU00339"/>
    </source>
</evidence>
<evidence type="ECO:0000259" key="9">
    <source>
        <dbReference type="Pfam" id="PF14322"/>
    </source>
</evidence>
<evidence type="ECO:0000256" key="5">
    <source>
        <dbReference type="ARBA" id="ARBA00023237"/>
    </source>
</evidence>
<feature type="repeat" description="TPR" evidence="6">
    <location>
        <begin position="213"/>
        <end position="246"/>
    </location>
</feature>
<keyword evidence="11" id="KW-1185">Reference proteome</keyword>
<keyword evidence="4" id="KW-0472">Membrane</keyword>
<protein>
    <submittedName>
        <fullName evidence="10">Putative outer membrane starch-binding protein</fullName>
    </submittedName>
</protein>
<evidence type="ECO:0000256" key="1">
    <source>
        <dbReference type="ARBA" id="ARBA00004442"/>
    </source>
</evidence>
<organism evidence="10 11">
    <name type="scientific">Maribacter vaceletii</name>
    <dbReference type="NCBI Taxonomy" id="1206816"/>
    <lineage>
        <taxon>Bacteria</taxon>
        <taxon>Pseudomonadati</taxon>
        <taxon>Bacteroidota</taxon>
        <taxon>Flavobacteriia</taxon>
        <taxon>Flavobacteriales</taxon>
        <taxon>Flavobacteriaceae</taxon>
        <taxon>Maribacter</taxon>
    </lineage>
</organism>
<evidence type="ECO:0000256" key="2">
    <source>
        <dbReference type="ARBA" id="ARBA00006275"/>
    </source>
</evidence>
<evidence type="ECO:0000256" key="4">
    <source>
        <dbReference type="ARBA" id="ARBA00023136"/>
    </source>
</evidence>
<comment type="caution">
    <text evidence="10">The sequence shown here is derived from an EMBL/GenBank/DDBJ whole genome shotgun (WGS) entry which is preliminary data.</text>
</comment>
<dbReference type="InterPro" id="IPR011990">
    <property type="entry name" value="TPR-like_helical_dom_sf"/>
</dbReference>
<comment type="subcellular location">
    <subcellularLocation>
        <location evidence="1">Cell outer membrane</location>
    </subcellularLocation>
</comment>
<dbReference type="InterPro" id="IPR019734">
    <property type="entry name" value="TPR_rpt"/>
</dbReference>
<dbReference type="Proteomes" id="UP000269412">
    <property type="component" value="Unassembled WGS sequence"/>
</dbReference>
<feature type="domain" description="RagB/SusD" evidence="8">
    <location>
        <begin position="268"/>
        <end position="532"/>
    </location>
</feature>
<dbReference type="Pfam" id="PF14322">
    <property type="entry name" value="SusD-like_3"/>
    <property type="match status" value="1"/>
</dbReference>
<dbReference type="EMBL" id="RBIQ01000009">
    <property type="protein sequence ID" value="RKR12138.1"/>
    <property type="molecule type" value="Genomic_DNA"/>
</dbReference>
<reference evidence="10 11" key="1">
    <citation type="submission" date="2018-10" db="EMBL/GenBank/DDBJ databases">
        <title>Genomic Encyclopedia of Archaeal and Bacterial Type Strains, Phase II (KMG-II): from individual species to whole genera.</title>
        <authorList>
            <person name="Goeker M."/>
        </authorList>
    </citation>
    <scope>NUCLEOTIDE SEQUENCE [LARGE SCALE GENOMIC DNA]</scope>
    <source>
        <strain evidence="10 11">DSM 25230</strain>
    </source>
</reference>
<feature type="signal peptide" evidence="7">
    <location>
        <begin position="1"/>
        <end position="22"/>
    </location>
</feature>
<dbReference type="PROSITE" id="PS50005">
    <property type="entry name" value="TPR"/>
    <property type="match status" value="1"/>
</dbReference>
<dbReference type="OrthoDB" id="5694214at2"/>